<reference evidence="3 4" key="1">
    <citation type="submission" date="2018-10" db="EMBL/GenBank/DDBJ databases">
        <title>Pseudomonas leptonychotis sp. nov., isolated from Weddell seals in Antarctica.</title>
        <authorList>
            <person name="Novakova D."/>
            <person name="Svec P."/>
            <person name="Kralova S."/>
            <person name="Kristofova L."/>
            <person name="Zeman M."/>
            <person name="Pantucek R."/>
            <person name="Maslanova I."/>
            <person name="Sedlacek I."/>
        </authorList>
    </citation>
    <scope>NUCLEOTIDE SEQUENCE [LARGE SCALE GENOMIC DNA]</scope>
    <source>
        <strain evidence="3 4">CCM 8849</strain>
    </source>
</reference>
<dbReference type="EMBL" id="RFLV01000003">
    <property type="protein sequence ID" value="TIH07571.1"/>
    <property type="molecule type" value="Genomic_DNA"/>
</dbReference>
<dbReference type="SUPFAM" id="SSF55785">
    <property type="entry name" value="PYP-like sensor domain (PAS domain)"/>
    <property type="match status" value="1"/>
</dbReference>
<proteinExistence type="predicted"/>
<feature type="domain" description="PAS" evidence="2">
    <location>
        <begin position="11"/>
        <end position="77"/>
    </location>
</feature>
<evidence type="ECO:0000313" key="4">
    <source>
        <dbReference type="Proteomes" id="UP000307541"/>
    </source>
</evidence>
<dbReference type="InterPro" id="IPR035965">
    <property type="entry name" value="PAS-like_dom_sf"/>
</dbReference>
<dbReference type="Gene3D" id="3.30.450.20">
    <property type="entry name" value="PAS domain"/>
    <property type="match status" value="1"/>
</dbReference>
<keyword evidence="1" id="KW-0418">Kinase</keyword>
<dbReference type="RefSeq" id="WP_136665400.1">
    <property type="nucleotide sequence ID" value="NZ_CP173421.1"/>
</dbReference>
<accession>A0A4T1ZXQ1</accession>
<dbReference type="AlphaFoldDB" id="A0A4T1ZXQ1"/>
<dbReference type="OrthoDB" id="9812260at2"/>
<gene>
    <name evidence="3" type="ORF">D8779_15575</name>
</gene>
<dbReference type="CDD" id="cd00130">
    <property type="entry name" value="PAS"/>
    <property type="match status" value="1"/>
</dbReference>
<dbReference type="GO" id="GO:0016301">
    <property type="term" value="F:kinase activity"/>
    <property type="evidence" value="ECO:0007669"/>
    <property type="project" value="UniProtKB-KW"/>
</dbReference>
<dbReference type="Pfam" id="PF08448">
    <property type="entry name" value="PAS_4"/>
    <property type="match status" value="1"/>
</dbReference>
<evidence type="ECO:0000259" key="2">
    <source>
        <dbReference type="SMART" id="SM00091"/>
    </source>
</evidence>
<evidence type="ECO:0000313" key="3">
    <source>
        <dbReference type="EMBL" id="TIH07571.1"/>
    </source>
</evidence>
<keyword evidence="1" id="KW-0808">Transferase</keyword>
<dbReference type="Proteomes" id="UP000307541">
    <property type="component" value="Unassembled WGS sequence"/>
</dbReference>
<dbReference type="InterPro" id="IPR013656">
    <property type="entry name" value="PAS_4"/>
</dbReference>
<organism evidence="3 4">
    <name type="scientific">Pseudomonas leptonychotis</name>
    <dbReference type="NCBI Taxonomy" id="2448482"/>
    <lineage>
        <taxon>Bacteria</taxon>
        <taxon>Pseudomonadati</taxon>
        <taxon>Pseudomonadota</taxon>
        <taxon>Gammaproteobacteria</taxon>
        <taxon>Pseudomonadales</taxon>
        <taxon>Pseudomonadaceae</taxon>
        <taxon>Pseudomonas</taxon>
    </lineage>
</organism>
<evidence type="ECO:0000256" key="1">
    <source>
        <dbReference type="ARBA" id="ARBA00022777"/>
    </source>
</evidence>
<comment type="caution">
    <text evidence="3">The sequence shown here is derived from an EMBL/GenBank/DDBJ whole genome shotgun (WGS) entry which is preliminary data.</text>
</comment>
<sequence>MPAQIDIKEVHWLLDIVQCIDVGVIVLDRQYQVEVWNSFMENHSGMGPDEVHGKTLFSLFPEINEVWLKRKVDTVVQLGTRAFSLWEQHPYLMHFKNYQPITGQEEFMYQNVTLLPLAGATGEVEHICVVIYDMTAAATHKKQLAAAQAAAQTAAQA</sequence>
<dbReference type="InterPro" id="IPR000014">
    <property type="entry name" value="PAS"/>
</dbReference>
<keyword evidence="4" id="KW-1185">Reference proteome</keyword>
<protein>
    <submittedName>
        <fullName evidence="3">PAS domain-containing protein</fullName>
    </submittedName>
</protein>
<name>A0A4T1ZXQ1_9PSED</name>
<dbReference type="SMART" id="SM00091">
    <property type="entry name" value="PAS"/>
    <property type="match status" value="1"/>
</dbReference>